<organism evidence="3 4">
    <name type="scientific">Cylindrobasidium torrendii FP15055 ss-10</name>
    <dbReference type="NCBI Taxonomy" id="1314674"/>
    <lineage>
        <taxon>Eukaryota</taxon>
        <taxon>Fungi</taxon>
        <taxon>Dikarya</taxon>
        <taxon>Basidiomycota</taxon>
        <taxon>Agaricomycotina</taxon>
        <taxon>Agaricomycetes</taxon>
        <taxon>Agaricomycetidae</taxon>
        <taxon>Agaricales</taxon>
        <taxon>Marasmiineae</taxon>
        <taxon>Physalacriaceae</taxon>
        <taxon>Cylindrobasidium</taxon>
    </lineage>
</organism>
<feature type="transmembrane region" description="Helical" evidence="2">
    <location>
        <begin position="134"/>
        <end position="153"/>
    </location>
</feature>
<keyword evidence="2" id="KW-0812">Transmembrane</keyword>
<dbReference type="AlphaFoldDB" id="A0A0D7BBY9"/>
<feature type="compositionally biased region" description="Polar residues" evidence="1">
    <location>
        <begin position="20"/>
        <end position="39"/>
    </location>
</feature>
<evidence type="ECO:0000256" key="2">
    <source>
        <dbReference type="SAM" id="Phobius"/>
    </source>
</evidence>
<dbReference type="Proteomes" id="UP000054007">
    <property type="component" value="Unassembled WGS sequence"/>
</dbReference>
<keyword evidence="4" id="KW-1185">Reference proteome</keyword>
<evidence type="ECO:0000313" key="4">
    <source>
        <dbReference type="Proteomes" id="UP000054007"/>
    </source>
</evidence>
<name>A0A0D7BBY9_9AGAR</name>
<dbReference type="EMBL" id="KN880511">
    <property type="protein sequence ID" value="KIY68057.1"/>
    <property type="molecule type" value="Genomic_DNA"/>
</dbReference>
<protein>
    <submittedName>
        <fullName evidence="3">Uncharacterized protein</fullName>
    </submittedName>
</protein>
<feature type="region of interest" description="Disordered" evidence="1">
    <location>
        <begin position="20"/>
        <end position="46"/>
    </location>
</feature>
<sequence>MAPLQRFETPAGIRDLRQQGFESLNPNYTKATPATSTNISRRDPSAPAAYLTPTAMYNARKAREDRGPPPVLRGANAAWDKTWDVPNHIDANAMYQCGAMIPTANTVSLKDQVIVEEDSSNVHSPKEMQKQRSVYLWFALGLIVGILGAFVAAQLTVNGGLDMVYPVAPVESKVDSPVEEIQQMQMVITSVPEAMTTPEVEVVEEKEEEEDEDSALDEFLAQLQAAAPKIVEPRGLWNSFVVFIRRL</sequence>
<keyword evidence="2" id="KW-0472">Membrane</keyword>
<evidence type="ECO:0000256" key="1">
    <source>
        <dbReference type="SAM" id="MobiDB-lite"/>
    </source>
</evidence>
<accession>A0A0D7BBY9</accession>
<keyword evidence="2" id="KW-1133">Transmembrane helix</keyword>
<reference evidence="3 4" key="1">
    <citation type="journal article" date="2015" name="Fungal Genet. Biol.">
        <title>Evolution of novel wood decay mechanisms in Agaricales revealed by the genome sequences of Fistulina hepatica and Cylindrobasidium torrendii.</title>
        <authorList>
            <person name="Floudas D."/>
            <person name="Held B.W."/>
            <person name="Riley R."/>
            <person name="Nagy L.G."/>
            <person name="Koehler G."/>
            <person name="Ransdell A.S."/>
            <person name="Younus H."/>
            <person name="Chow J."/>
            <person name="Chiniquy J."/>
            <person name="Lipzen A."/>
            <person name="Tritt A."/>
            <person name="Sun H."/>
            <person name="Haridas S."/>
            <person name="LaButti K."/>
            <person name="Ohm R.A."/>
            <person name="Kues U."/>
            <person name="Blanchette R.A."/>
            <person name="Grigoriev I.V."/>
            <person name="Minto R.E."/>
            <person name="Hibbett D.S."/>
        </authorList>
    </citation>
    <scope>NUCLEOTIDE SEQUENCE [LARGE SCALE GENOMIC DNA]</scope>
    <source>
        <strain evidence="3 4">FP15055 ss-10</strain>
    </source>
</reference>
<gene>
    <name evidence="3" type="ORF">CYLTODRAFT_490133</name>
</gene>
<proteinExistence type="predicted"/>
<evidence type="ECO:0000313" key="3">
    <source>
        <dbReference type="EMBL" id="KIY68057.1"/>
    </source>
</evidence>